<comment type="caution">
    <text evidence="2">The sequence shown here is derived from an EMBL/GenBank/DDBJ whole genome shotgun (WGS) entry which is preliminary data.</text>
</comment>
<dbReference type="GO" id="GO:0036498">
    <property type="term" value="P:IRE1-mediated unfolded protein response"/>
    <property type="evidence" value="ECO:0007669"/>
    <property type="project" value="TreeGrafter"/>
</dbReference>
<dbReference type="SUPFAM" id="SSF56112">
    <property type="entry name" value="Protein kinase-like (PK-like)"/>
    <property type="match status" value="1"/>
</dbReference>
<dbReference type="Gene3D" id="1.10.510.10">
    <property type="entry name" value="Transferase(Phosphotransferase) domain 1"/>
    <property type="match status" value="1"/>
</dbReference>
<evidence type="ECO:0000259" key="1">
    <source>
        <dbReference type="PROSITE" id="PS50011"/>
    </source>
</evidence>
<dbReference type="PIRSF" id="PIRSF000654">
    <property type="entry name" value="Integrin-linked_kinase"/>
    <property type="match status" value="1"/>
</dbReference>
<keyword evidence="3" id="KW-1185">Reference proteome</keyword>
<dbReference type="PANTHER" id="PTHR13954:SF6">
    <property type="entry name" value="NON-SPECIFIC SERINE_THREONINE PROTEIN KINASE"/>
    <property type="match status" value="1"/>
</dbReference>
<protein>
    <recommendedName>
        <fullName evidence="1">Protein kinase domain-containing protein</fullName>
    </recommendedName>
</protein>
<dbReference type="InterPro" id="IPR000719">
    <property type="entry name" value="Prot_kinase_dom"/>
</dbReference>
<dbReference type="SMART" id="SM00220">
    <property type="entry name" value="S_TKc"/>
    <property type="match status" value="1"/>
</dbReference>
<dbReference type="InterPro" id="IPR011009">
    <property type="entry name" value="Kinase-like_dom_sf"/>
</dbReference>
<dbReference type="Pfam" id="PF00069">
    <property type="entry name" value="Pkinase"/>
    <property type="match status" value="1"/>
</dbReference>
<dbReference type="AlphaFoldDB" id="A0A8J2RVQ6"/>
<dbReference type="Proteomes" id="UP000789390">
    <property type="component" value="Unassembled WGS sequence"/>
</dbReference>
<evidence type="ECO:0000313" key="3">
    <source>
        <dbReference type="Proteomes" id="UP000789390"/>
    </source>
</evidence>
<feature type="domain" description="Protein kinase" evidence="1">
    <location>
        <begin position="58"/>
        <end position="331"/>
    </location>
</feature>
<sequence length="331" mass="37603">MPVGHFAMGLIRWMTQKDPKQRMKMSEIFSYLKLSQPVTSANLKTVLDSRNRTKTIQFSKTHYVDGGGYGSVYLGRCEISGSDIIVVKRVQWLEGSQAEAINRELTALKKLNHTNIVKFFDSALDDDFIHIGMEKCLTSLDLYCRKPLLYHGIIPMPSEQQVLLQMAEGLHYIHSQIVNGSQRLIHRDVKPGNILISCDNPSVIKWADFGLSRAVVTGSKSFTWSKLKGTDRWLAPELIHQDLKTKVRGSQSCDVFALGCVFFFYLTQGLHPFGDGDKDFVQFNIKNANSVNKNKLSNEHFAFHIIEKMIQSDPHKRPKMSVVVAELKTIW</sequence>
<dbReference type="PROSITE" id="PS50011">
    <property type="entry name" value="PROTEIN_KINASE_DOM"/>
    <property type="match status" value="1"/>
</dbReference>
<dbReference type="GO" id="GO:1990604">
    <property type="term" value="C:IRE1-TRAF2-ASK1 complex"/>
    <property type="evidence" value="ECO:0007669"/>
    <property type="project" value="TreeGrafter"/>
</dbReference>
<dbReference type="FunFam" id="1.10.510.10:FF:001585">
    <property type="entry name" value="Uncharacterized protein"/>
    <property type="match status" value="1"/>
</dbReference>
<name>A0A8J2RVQ6_9CRUS</name>
<gene>
    <name evidence="2" type="ORF">DGAL_LOCUS12886</name>
</gene>
<dbReference type="GO" id="GO:0004521">
    <property type="term" value="F:RNA endonuclease activity"/>
    <property type="evidence" value="ECO:0007669"/>
    <property type="project" value="InterPro"/>
</dbReference>
<dbReference type="InterPro" id="IPR008271">
    <property type="entry name" value="Ser/Thr_kinase_AS"/>
</dbReference>
<dbReference type="OrthoDB" id="6370559at2759"/>
<organism evidence="2 3">
    <name type="scientific">Daphnia galeata</name>
    <dbReference type="NCBI Taxonomy" id="27404"/>
    <lineage>
        <taxon>Eukaryota</taxon>
        <taxon>Metazoa</taxon>
        <taxon>Ecdysozoa</taxon>
        <taxon>Arthropoda</taxon>
        <taxon>Crustacea</taxon>
        <taxon>Branchiopoda</taxon>
        <taxon>Diplostraca</taxon>
        <taxon>Cladocera</taxon>
        <taxon>Anomopoda</taxon>
        <taxon>Daphniidae</taxon>
        <taxon>Daphnia</taxon>
    </lineage>
</organism>
<dbReference type="GO" id="GO:0004674">
    <property type="term" value="F:protein serine/threonine kinase activity"/>
    <property type="evidence" value="ECO:0007669"/>
    <property type="project" value="InterPro"/>
</dbReference>
<dbReference type="Gene3D" id="3.30.200.20">
    <property type="entry name" value="Phosphorylase Kinase, domain 1"/>
    <property type="match status" value="1"/>
</dbReference>
<dbReference type="EMBL" id="CAKKLH010000292">
    <property type="protein sequence ID" value="CAH0109408.1"/>
    <property type="molecule type" value="Genomic_DNA"/>
</dbReference>
<dbReference type="GO" id="GO:0005524">
    <property type="term" value="F:ATP binding"/>
    <property type="evidence" value="ECO:0007669"/>
    <property type="project" value="InterPro"/>
</dbReference>
<evidence type="ECO:0000313" key="2">
    <source>
        <dbReference type="EMBL" id="CAH0109408.1"/>
    </source>
</evidence>
<proteinExistence type="predicted"/>
<dbReference type="PROSITE" id="PS00108">
    <property type="entry name" value="PROTEIN_KINASE_ST"/>
    <property type="match status" value="1"/>
</dbReference>
<dbReference type="InterPro" id="IPR045133">
    <property type="entry name" value="IRE1/2-like"/>
</dbReference>
<dbReference type="GO" id="GO:0051082">
    <property type="term" value="F:unfolded protein binding"/>
    <property type="evidence" value="ECO:0007669"/>
    <property type="project" value="TreeGrafter"/>
</dbReference>
<dbReference type="PANTHER" id="PTHR13954">
    <property type="entry name" value="IRE1-RELATED"/>
    <property type="match status" value="1"/>
</dbReference>
<reference evidence="2" key="1">
    <citation type="submission" date="2021-11" db="EMBL/GenBank/DDBJ databases">
        <authorList>
            <person name="Schell T."/>
        </authorList>
    </citation>
    <scope>NUCLEOTIDE SEQUENCE</scope>
    <source>
        <strain evidence="2">M5</strain>
    </source>
</reference>
<accession>A0A8J2RVQ6</accession>
<dbReference type="GO" id="GO:0070059">
    <property type="term" value="P:intrinsic apoptotic signaling pathway in response to endoplasmic reticulum stress"/>
    <property type="evidence" value="ECO:0007669"/>
    <property type="project" value="TreeGrafter"/>
</dbReference>